<accession>A0ABU6TVC5</accession>
<keyword evidence="1" id="KW-0732">Signal</keyword>
<dbReference type="Proteomes" id="UP001341840">
    <property type="component" value="Unassembled WGS sequence"/>
</dbReference>
<evidence type="ECO:0000313" key="2">
    <source>
        <dbReference type="EMBL" id="MED6152464.1"/>
    </source>
</evidence>
<keyword evidence="3" id="KW-1185">Reference proteome</keyword>
<organism evidence="2 3">
    <name type="scientific">Stylosanthes scabra</name>
    <dbReference type="NCBI Taxonomy" id="79078"/>
    <lineage>
        <taxon>Eukaryota</taxon>
        <taxon>Viridiplantae</taxon>
        <taxon>Streptophyta</taxon>
        <taxon>Embryophyta</taxon>
        <taxon>Tracheophyta</taxon>
        <taxon>Spermatophyta</taxon>
        <taxon>Magnoliopsida</taxon>
        <taxon>eudicotyledons</taxon>
        <taxon>Gunneridae</taxon>
        <taxon>Pentapetalae</taxon>
        <taxon>rosids</taxon>
        <taxon>fabids</taxon>
        <taxon>Fabales</taxon>
        <taxon>Fabaceae</taxon>
        <taxon>Papilionoideae</taxon>
        <taxon>50 kb inversion clade</taxon>
        <taxon>dalbergioids sensu lato</taxon>
        <taxon>Dalbergieae</taxon>
        <taxon>Pterocarpus clade</taxon>
        <taxon>Stylosanthes</taxon>
    </lineage>
</organism>
<evidence type="ECO:0000256" key="1">
    <source>
        <dbReference type="SAM" id="SignalP"/>
    </source>
</evidence>
<comment type="caution">
    <text evidence="2">The sequence shown here is derived from an EMBL/GenBank/DDBJ whole genome shotgun (WGS) entry which is preliminary data.</text>
</comment>
<evidence type="ECO:0000313" key="3">
    <source>
        <dbReference type="Proteomes" id="UP001341840"/>
    </source>
</evidence>
<name>A0ABU6TVC5_9FABA</name>
<protein>
    <submittedName>
        <fullName evidence="2">Uncharacterized protein</fullName>
    </submittedName>
</protein>
<proteinExistence type="predicted"/>
<feature type="signal peptide" evidence="1">
    <location>
        <begin position="1"/>
        <end position="22"/>
    </location>
</feature>
<reference evidence="2 3" key="1">
    <citation type="journal article" date="2023" name="Plants (Basel)">
        <title>Bridging the Gap: Combining Genomics and Transcriptomics Approaches to Understand Stylosanthes scabra, an Orphan Legume from the Brazilian Caatinga.</title>
        <authorList>
            <person name="Ferreira-Neto J.R.C."/>
            <person name="da Silva M.D."/>
            <person name="Binneck E."/>
            <person name="de Melo N.F."/>
            <person name="da Silva R.H."/>
            <person name="de Melo A.L.T.M."/>
            <person name="Pandolfi V."/>
            <person name="Bustamante F.O."/>
            <person name="Brasileiro-Vidal A.C."/>
            <person name="Benko-Iseppon A.M."/>
        </authorList>
    </citation>
    <scope>NUCLEOTIDE SEQUENCE [LARGE SCALE GENOMIC DNA]</scope>
    <source>
        <tissue evidence="2">Leaves</tissue>
    </source>
</reference>
<gene>
    <name evidence="2" type="ORF">PIB30_092370</name>
</gene>
<sequence length="113" mass="12767">MASLMPTGAVLSLSLFLFFSSTIYVHDSDYLSTIKQGQHEILRAYITRFTKAAMEIPNLNPEVHLHAIKCGLRLGKFQETIAVNKSKTLEEFREKAHGQMEFAKPGTWINPTL</sequence>
<feature type="chain" id="PRO_5046356343" evidence="1">
    <location>
        <begin position="23"/>
        <end position="113"/>
    </location>
</feature>
<dbReference type="EMBL" id="JASCZI010092522">
    <property type="protein sequence ID" value="MED6152464.1"/>
    <property type="molecule type" value="Genomic_DNA"/>
</dbReference>